<evidence type="ECO:0000313" key="16">
    <source>
        <dbReference type="Proteomes" id="UP000295717"/>
    </source>
</evidence>
<comment type="function">
    <text evidence="7 10 11">Participates actively in the response to hyperosmotic and heat shock by preventing the aggregation of stress-denatured proteins, in association with DnaK and GrpE. It is the nucleotide exchange factor for DnaK and may function as a thermosensor. Unfolded proteins bind initially to DnaJ; upon interaction with the DnaJ-bound protein, DnaK hydrolyzes its bound ATP, resulting in the formation of a stable complex. GrpE releases ADP from DnaK; ATP binding to DnaK triggers the release of the substrate protein, thus completing the reaction cycle. Several rounds of ATP-dependent interactions between DnaJ, DnaK and GrpE are required for fully efficient folding.</text>
</comment>
<keyword evidence="13" id="KW-0175">Coiled coil</keyword>
<dbReference type="Pfam" id="PF01025">
    <property type="entry name" value="GrpE"/>
    <property type="match status" value="1"/>
</dbReference>
<dbReference type="PANTHER" id="PTHR21237">
    <property type="entry name" value="GRPE PROTEIN"/>
    <property type="match status" value="1"/>
</dbReference>
<evidence type="ECO:0000313" key="15">
    <source>
        <dbReference type="EMBL" id="TCT23739.1"/>
    </source>
</evidence>
<comment type="subunit">
    <text evidence="3 10">Homodimer.</text>
</comment>
<dbReference type="SUPFAM" id="SSF58014">
    <property type="entry name" value="Coiled-coil domain of nucleotide exchange factor GrpE"/>
    <property type="match status" value="1"/>
</dbReference>
<evidence type="ECO:0000256" key="1">
    <source>
        <dbReference type="ARBA" id="ARBA00004496"/>
    </source>
</evidence>
<dbReference type="GO" id="GO:0051082">
    <property type="term" value="F:unfolded protein binding"/>
    <property type="evidence" value="ECO:0007669"/>
    <property type="project" value="TreeGrafter"/>
</dbReference>
<dbReference type="EMBL" id="SMAO01000001">
    <property type="protein sequence ID" value="TCT23739.1"/>
    <property type="molecule type" value="Genomic_DNA"/>
</dbReference>
<dbReference type="GO" id="GO:0005829">
    <property type="term" value="C:cytosol"/>
    <property type="evidence" value="ECO:0007669"/>
    <property type="project" value="TreeGrafter"/>
</dbReference>
<keyword evidence="6 10" id="KW-0143">Chaperone</keyword>
<dbReference type="OrthoDB" id="9789811at2"/>
<keyword evidence="4 10" id="KW-0963">Cytoplasm</keyword>
<dbReference type="NCBIfam" id="NF010748">
    <property type="entry name" value="PRK14150.1"/>
    <property type="match status" value="1"/>
</dbReference>
<name>A0A4R3N9S5_9GAMM</name>
<dbReference type="GO" id="GO:0042803">
    <property type="term" value="F:protein homodimerization activity"/>
    <property type="evidence" value="ECO:0007669"/>
    <property type="project" value="InterPro"/>
</dbReference>
<dbReference type="GO" id="GO:0051087">
    <property type="term" value="F:protein-folding chaperone binding"/>
    <property type="evidence" value="ECO:0007669"/>
    <property type="project" value="InterPro"/>
</dbReference>
<evidence type="ECO:0000256" key="12">
    <source>
        <dbReference type="RuleBase" id="RU004478"/>
    </source>
</evidence>
<dbReference type="AlphaFoldDB" id="A0A4R3N9S5"/>
<dbReference type="HAMAP" id="MF_01151">
    <property type="entry name" value="GrpE"/>
    <property type="match status" value="1"/>
</dbReference>
<feature type="coiled-coil region" evidence="13">
    <location>
        <begin position="71"/>
        <end position="98"/>
    </location>
</feature>
<comment type="similarity">
    <text evidence="2 10 12">Belongs to the GrpE family.</text>
</comment>
<feature type="region of interest" description="Disordered" evidence="14">
    <location>
        <begin position="25"/>
        <end position="62"/>
    </location>
</feature>
<proteinExistence type="inferred from homology"/>
<dbReference type="PRINTS" id="PR00773">
    <property type="entry name" value="GRPEPROTEIN"/>
</dbReference>
<evidence type="ECO:0000256" key="6">
    <source>
        <dbReference type="ARBA" id="ARBA00023186"/>
    </source>
</evidence>
<evidence type="ECO:0000256" key="4">
    <source>
        <dbReference type="ARBA" id="ARBA00022490"/>
    </source>
</evidence>
<evidence type="ECO:0000256" key="10">
    <source>
        <dbReference type="HAMAP-Rule" id="MF_01151"/>
    </source>
</evidence>
<dbReference type="Proteomes" id="UP000295717">
    <property type="component" value="Unassembled WGS sequence"/>
</dbReference>
<protein>
    <recommendedName>
        <fullName evidence="8 10">Protein GrpE</fullName>
    </recommendedName>
    <alternativeName>
        <fullName evidence="9 10">HSP-70 cofactor</fullName>
    </alternativeName>
</protein>
<keyword evidence="5 10" id="KW-0346">Stress response</keyword>
<comment type="caution">
    <text evidence="15">The sequence shown here is derived from an EMBL/GenBank/DDBJ whole genome shotgun (WGS) entry which is preliminary data.</text>
</comment>
<dbReference type="InterPro" id="IPR000740">
    <property type="entry name" value="GrpE"/>
</dbReference>
<dbReference type="PANTHER" id="PTHR21237:SF23">
    <property type="entry name" value="GRPE PROTEIN HOMOLOG, MITOCHONDRIAL"/>
    <property type="match status" value="1"/>
</dbReference>
<dbReference type="InterPro" id="IPR013805">
    <property type="entry name" value="GrpE_CC"/>
</dbReference>
<dbReference type="SUPFAM" id="SSF51064">
    <property type="entry name" value="Head domain of nucleotide exchange factor GrpE"/>
    <property type="match status" value="1"/>
</dbReference>
<sequence length="221" mass="24144">MNTDPHRTESPDPDPSFVEDATVRAAMDAYSDAQTADREPVQATAAEQSQEQETTPAPEPLATPEELAAALAAARAESEGYRDQLLRTRAELENIKRRHVSELEKAHKYALDSFVRELLQVRDSLELGHQAALDASADLDKLREGTELTLKLLGDVMDKFGVAPVAPLDQPFDPAFHQAISMQPRADLPPNTVVAVIQKGYLLNGRLVRPAMVLVSQQASA</sequence>
<evidence type="ECO:0000256" key="7">
    <source>
        <dbReference type="ARBA" id="ARBA00053401"/>
    </source>
</evidence>
<dbReference type="GO" id="GO:0006457">
    <property type="term" value="P:protein folding"/>
    <property type="evidence" value="ECO:0007669"/>
    <property type="project" value="InterPro"/>
</dbReference>
<evidence type="ECO:0000256" key="14">
    <source>
        <dbReference type="SAM" id="MobiDB-lite"/>
    </source>
</evidence>
<dbReference type="Gene3D" id="2.30.22.10">
    <property type="entry name" value="Head domain of nucleotide exchange factor GrpE"/>
    <property type="match status" value="1"/>
</dbReference>
<evidence type="ECO:0000256" key="11">
    <source>
        <dbReference type="RuleBase" id="RU000639"/>
    </source>
</evidence>
<dbReference type="FunFam" id="2.30.22.10:FF:000001">
    <property type="entry name" value="Protein GrpE"/>
    <property type="match status" value="1"/>
</dbReference>
<evidence type="ECO:0000256" key="3">
    <source>
        <dbReference type="ARBA" id="ARBA00011738"/>
    </source>
</evidence>
<accession>A0A4R3N9S5</accession>
<dbReference type="PROSITE" id="PS01071">
    <property type="entry name" value="GRPE"/>
    <property type="match status" value="1"/>
</dbReference>
<keyword evidence="16" id="KW-1185">Reference proteome</keyword>
<dbReference type="Gene3D" id="3.90.20.20">
    <property type="match status" value="1"/>
</dbReference>
<evidence type="ECO:0000256" key="8">
    <source>
        <dbReference type="ARBA" id="ARBA00072274"/>
    </source>
</evidence>
<evidence type="ECO:0000256" key="2">
    <source>
        <dbReference type="ARBA" id="ARBA00009054"/>
    </source>
</evidence>
<gene>
    <name evidence="10" type="primary">grpE</name>
    <name evidence="15" type="ORF">EDC35_10150</name>
</gene>
<evidence type="ECO:0000256" key="5">
    <source>
        <dbReference type="ARBA" id="ARBA00023016"/>
    </source>
</evidence>
<evidence type="ECO:0000256" key="13">
    <source>
        <dbReference type="SAM" id="Coils"/>
    </source>
</evidence>
<dbReference type="RefSeq" id="WP_132974848.1">
    <property type="nucleotide sequence ID" value="NZ_SMAO01000001.1"/>
</dbReference>
<comment type="subcellular location">
    <subcellularLocation>
        <location evidence="1 10">Cytoplasm</location>
    </subcellularLocation>
</comment>
<feature type="compositionally biased region" description="Low complexity" evidence="14">
    <location>
        <begin position="42"/>
        <end position="62"/>
    </location>
</feature>
<organism evidence="15 16">
    <name type="scientific">Thiobaca trueperi</name>
    <dbReference type="NCBI Taxonomy" id="127458"/>
    <lineage>
        <taxon>Bacteria</taxon>
        <taxon>Pseudomonadati</taxon>
        <taxon>Pseudomonadota</taxon>
        <taxon>Gammaproteobacteria</taxon>
        <taxon>Chromatiales</taxon>
        <taxon>Chromatiaceae</taxon>
        <taxon>Thiobaca</taxon>
    </lineage>
</organism>
<dbReference type="NCBIfam" id="NF010737">
    <property type="entry name" value="PRK14139.1"/>
    <property type="match status" value="1"/>
</dbReference>
<dbReference type="GO" id="GO:0000774">
    <property type="term" value="F:adenyl-nucleotide exchange factor activity"/>
    <property type="evidence" value="ECO:0007669"/>
    <property type="project" value="InterPro"/>
</dbReference>
<evidence type="ECO:0000256" key="9">
    <source>
        <dbReference type="ARBA" id="ARBA00076414"/>
    </source>
</evidence>
<dbReference type="CDD" id="cd00446">
    <property type="entry name" value="GrpE"/>
    <property type="match status" value="1"/>
</dbReference>
<dbReference type="InterPro" id="IPR009012">
    <property type="entry name" value="GrpE_head"/>
</dbReference>
<reference evidence="15 16" key="1">
    <citation type="submission" date="2019-03" db="EMBL/GenBank/DDBJ databases">
        <title>Genomic Encyclopedia of Type Strains, Phase IV (KMG-IV): sequencing the most valuable type-strain genomes for metagenomic binning, comparative biology and taxonomic classification.</title>
        <authorList>
            <person name="Goeker M."/>
        </authorList>
    </citation>
    <scope>NUCLEOTIDE SEQUENCE [LARGE SCALE GENOMIC DNA]</scope>
    <source>
        <strain evidence="15 16">DSM 13587</strain>
    </source>
</reference>